<dbReference type="EMBL" id="WBMY01009443">
    <property type="protein sequence ID" value="NXB76109.1"/>
    <property type="molecule type" value="Genomic_DNA"/>
</dbReference>
<protein>
    <submittedName>
        <fullName evidence="2">HB2D protein</fullName>
    </submittedName>
</protein>
<evidence type="ECO:0000313" key="3">
    <source>
        <dbReference type="Proteomes" id="UP000660704"/>
    </source>
</evidence>
<feature type="non-terminal residue" evidence="2">
    <location>
        <position position="1"/>
    </location>
</feature>
<proteinExistence type="predicted"/>
<evidence type="ECO:0000259" key="1">
    <source>
        <dbReference type="Pfam" id="PF07654"/>
    </source>
</evidence>
<dbReference type="AlphaFoldDB" id="A0A851JAY1"/>
<dbReference type="InterPro" id="IPR036179">
    <property type="entry name" value="Ig-like_dom_sf"/>
</dbReference>
<dbReference type="SUPFAM" id="SSF48726">
    <property type="entry name" value="Immunoglobulin"/>
    <property type="match status" value="1"/>
</dbReference>
<gene>
    <name evidence="2" type="primary">H2ab1</name>
    <name evidence="2" type="ORF">DONATR_R12435</name>
</gene>
<dbReference type="InterPro" id="IPR003597">
    <property type="entry name" value="Ig_C1-set"/>
</dbReference>
<comment type="caution">
    <text evidence="2">The sequence shown here is derived from an EMBL/GenBank/DDBJ whole genome shotgun (WGS) entry which is preliminary data.</text>
</comment>
<evidence type="ECO:0000313" key="2">
    <source>
        <dbReference type="EMBL" id="NXB76109.1"/>
    </source>
</evidence>
<keyword evidence="3" id="KW-1185">Reference proteome</keyword>
<feature type="non-terminal residue" evidence="2">
    <location>
        <position position="55"/>
    </location>
</feature>
<dbReference type="Gene3D" id="2.60.40.10">
    <property type="entry name" value="Immunoglobulins"/>
    <property type="match status" value="1"/>
</dbReference>
<dbReference type="Pfam" id="PF07654">
    <property type="entry name" value="C1-set"/>
    <property type="match status" value="1"/>
</dbReference>
<feature type="domain" description="Immunoglobulin C1-set" evidence="1">
    <location>
        <begin position="15"/>
        <end position="55"/>
    </location>
</feature>
<dbReference type="InterPro" id="IPR013783">
    <property type="entry name" value="Ig-like_fold"/>
</dbReference>
<dbReference type="Proteomes" id="UP000660704">
    <property type="component" value="Unassembled WGS sequence"/>
</dbReference>
<sequence length="55" mass="5915">SISLVPSTSLPGFGRLLCSVVDFSPAQIQLRWFQGQLELLGHMGATAVVLNGDWT</sequence>
<name>A0A851JAY1_9PASS</name>
<organism evidence="2 3">
    <name type="scientific">Donacobius atricapilla</name>
    <dbReference type="NCBI Taxonomy" id="237420"/>
    <lineage>
        <taxon>Eukaryota</taxon>
        <taxon>Metazoa</taxon>
        <taxon>Chordata</taxon>
        <taxon>Craniata</taxon>
        <taxon>Vertebrata</taxon>
        <taxon>Euteleostomi</taxon>
        <taxon>Archelosauria</taxon>
        <taxon>Archosauria</taxon>
        <taxon>Dinosauria</taxon>
        <taxon>Saurischia</taxon>
        <taxon>Theropoda</taxon>
        <taxon>Coelurosauria</taxon>
        <taxon>Aves</taxon>
        <taxon>Neognathae</taxon>
        <taxon>Neoaves</taxon>
        <taxon>Telluraves</taxon>
        <taxon>Australaves</taxon>
        <taxon>Passeriformes</taxon>
        <taxon>Mimidae</taxon>
        <taxon>Donacobius</taxon>
    </lineage>
</organism>
<reference evidence="2" key="1">
    <citation type="submission" date="2019-09" db="EMBL/GenBank/DDBJ databases">
        <title>Bird 10,000 Genomes (B10K) Project - Family phase.</title>
        <authorList>
            <person name="Zhang G."/>
        </authorList>
    </citation>
    <scope>NUCLEOTIDE SEQUENCE</scope>
    <source>
        <strain evidence="2">B10K-DU-001-63</strain>
        <tissue evidence="2">Muscle</tissue>
    </source>
</reference>
<accession>A0A851JAY1</accession>